<dbReference type="Pfam" id="PF09334">
    <property type="entry name" value="tRNA-synt_1g"/>
    <property type="match status" value="1"/>
</dbReference>
<evidence type="ECO:0000256" key="2">
    <source>
        <dbReference type="ARBA" id="ARBA00022598"/>
    </source>
</evidence>
<accession>A0A3R7WUX7</accession>
<dbReference type="InterPro" id="IPR015413">
    <property type="entry name" value="Methionyl/Leucyl_tRNA_Synth"/>
</dbReference>
<dbReference type="InterPro" id="IPR014758">
    <property type="entry name" value="Met-tRNA_synth"/>
</dbReference>
<dbReference type="InterPro" id="IPR009080">
    <property type="entry name" value="tRNAsynth_Ia_anticodon-bd"/>
</dbReference>
<evidence type="ECO:0000256" key="6">
    <source>
        <dbReference type="ARBA" id="ARBA00023146"/>
    </source>
</evidence>
<dbReference type="GO" id="GO:0004825">
    <property type="term" value="F:methionine-tRNA ligase activity"/>
    <property type="evidence" value="ECO:0007669"/>
    <property type="project" value="UniProtKB-EC"/>
</dbReference>
<dbReference type="SUPFAM" id="SSF52374">
    <property type="entry name" value="Nucleotidylyl transferase"/>
    <property type="match status" value="1"/>
</dbReference>
<keyword evidence="11" id="KW-1185">Reference proteome</keyword>
<protein>
    <recommendedName>
        <fullName evidence="1">methionine--tRNA ligase</fullName>
        <ecNumber evidence="1">6.1.1.10</ecNumber>
    </recommendedName>
</protein>
<keyword evidence="2 8" id="KW-0436">Ligase</keyword>
<evidence type="ECO:0000313" key="10">
    <source>
        <dbReference type="EMBL" id="RQM18605.1"/>
    </source>
</evidence>
<evidence type="ECO:0000313" key="11">
    <source>
        <dbReference type="Proteomes" id="UP000284702"/>
    </source>
</evidence>
<keyword evidence="6 8" id="KW-0030">Aminoacyl-tRNA synthetase</keyword>
<dbReference type="Gene3D" id="3.40.50.620">
    <property type="entry name" value="HUPs"/>
    <property type="match status" value="1"/>
</dbReference>
<dbReference type="GO" id="GO:0005524">
    <property type="term" value="F:ATP binding"/>
    <property type="evidence" value="ECO:0007669"/>
    <property type="project" value="UniProtKB-KW"/>
</dbReference>
<dbReference type="CDD" id="cd00814">
    <property type="entry name" value="MetRS_core"/>
    <property type="match status" value="1"/>
</dbReference>
<dbReference type="EMBL" id="MZMZ02005112">
    <property type="protein sequence ID" value="RQM18605.1"/>
    <property type="molecule type" value="Genomic_DNA"/>
</dbReference>
<keyword evidence="4 8" id="KW-0067">ATP-binding</keyword>
<feature type="domain" description="Methionyl/Leucyl tRNA synthetase" evidence="9">
    <location>
        <begin position="33"/>
        <end position="388"/>
    </location>
</feature>
<dbReference type="SUPFAM" id="SSF47323">
    <property type="entry name" value="Anticodon-binding domain of a subclass of class I aminoacyl-tRNA synthetases"/>
    <property type="match status" value="1"/>
</dbReference>
<evidence type="ECO:0000256" key="5">
    <source>
        <dbReference type="ARBA" id="ARBA00022917"/>
    </source>
</evidence>
<dbReference type="Proteomes" id="UP000284702">
    <property type="component" value="Unassembled WGS sequence"/>
</dbReference>
<sequence length="570" mass="64227">MLLRRLALLPRSGAAVRPQRNHPIVRFTATTTTITTPIFYVNASPHLGHLHSSLMADALSRWFQFRNEPTLFTTGTDEHGLKVQQAADKAGKPTGQFCDDVAATFQAMCASGDIRYDRFVRTTEPSHAVAVASMWRTLVENDYIYLGEHEAYYCISDETFLTEMQVDTRDDGQIVSKESGHPVELVKEQNYKFRLSKLQDKLLAWLDDHPDVVQPPSRYNEVRATVERGLRDVSVSRLREKIAWAIPVPDDDNHSVYVWLDALTNYLTCCKYPTDMAHFQSCWPAAYHIVGKDILKFHAIYWPAFLLAAKLPLPRKIVAHAHWTVNGVKMSKSLGNVVTPDAIIEKFGLDAVRYYLLREGVLTDDGDFNEGMLKEHVNNELADTLGNLGTQSRCMHLDSCCVGAVIRCTTLAFLPQGNVPSGGDFSPDDLELIHRINDTVQQVQCHYERPDFALVTKTIMGLLYEVNRNFSKHEPWVVAKQLKTLAIDSEEAKVKRQLVDTTLLLSIEAVRVSALLLLPVVPSMSTGILNYLNVPTAERSFEFCRFGQSTFGPVANQKSNVKFVPFRKLE</sequence>
<comment type="catalytic activity">
    <reaction evidence="7">
        <text>tRNA(Met) + L-methionine + ATP = L-methionyl-tRNA(Met) + AMP + diphosphate</text>
        <dbReference type="Rhea" id="RHEA:13481"/>
        <dbReference type="Rhea" id="RHEA-COMP:9667"/>
        <dbReference type="Rhea" id="RHEA-COMP:9698"/>
        <dbReference type="ChEBI" id="CHEBI:30616"/>
        <dbReference type="ChEBI" id="CHEBI:33019"/>
        <dbReference type="ChEBI" id="CHEBI:57844"/>
        <dbReference type="ChEBI" id="CHEBI:78442"/>
        <dbReference type="ChEBI" id="CHEBI:78530"/>
        <dbReference type="ChEBI" id="CHEBI:456215"/>
        <dbReference type="EC" id="6.1.1.10"/>
    </reaction>
</comment>
<dbReference type="VEuPathDB" id="FungiDB:H257_01961"/>
<proteinExistence type="inferred from homology"/>
<dbReference type="InterPro" id="IPR033911">
    <property type="entry name" value="MetRS_core"/>
</dbReference>
<dbReference type="NCBIfam" id="TIGR00398">
    <property type="entry name" value="metG"/>
    <property type="match status" value="1"/>
</dbReference>
<dbReference type="PRINTS" id="PR01041">
    <property type="entry name" value="TRNASYNTHMET"/>
</dbReference>
<keyword evidence="3 8" id="KW-0547">Nucleotide-binding</keyword>
<evidence type="ECO:0000256" key="1">
    <source>
        <dbReference type="ARBA" id="ARBA00012838"/>
    </source>
</evidence>
<dbReference type="EC" id="6.1.1.10" evidence="1"/>
<dbReference type="InterPro" id="IPR023457">
    <property type="entry name" value="Met-tRNA_synth_2"/>
</dbReference>
<dbReference type="AlphaFoldDB" id="A0A3R7WUX7"/>
<organism evidence="10 11">
    <name type="scientific">Aphanomyces astaci</name>
    <name type="common">Crayfish plague agent</name>
    <dbReference type="NCBI Taxonomy" id="112090"/>
    <lineage>
        <taxon>Eukaryota</taxon>
        <taxon>Sar</taxon>
        <taxon>Stramenopiles</taxon>
        <taxon>Oomycota</taxon>
        <taxon>Saprolegniomycetes</taxon>
        <taxon>Saprolegniales</taxon>
        <taxon>Verrucalvaceae</taxon>
        <taxon>Aphanomyces</taxon>
    </lineage>
</organism>
<reference evidence="10" key="1">
    <citation type="submission" date="2018-07" db="EMBL/GenBank/DDBJ databases">
        <title>Annotation of Aphanomyces astaci genome assembly.</title>
        <authorList>
            <person name="Studholme D.J."/>
        </authorList>
    </citation>
    <scope>NUCLEOTIDE SEQUENCE [LARGE SCALE GENOMIC DNA]</scope>
    <source>
        <strain evidence="10">Pc</strain>
    </source>
</reference>
<evidence type="ECO:0000259" key="9">
    <source>
        <dbReference type="Pfam" id="PF09334"/>
    </source>
</evidence>
<evidence type="ECO:0000256" key="7">
    <source>
        <dbReference type="ARBA" id="ARBA00047364"/>
    </source>
</evidence>
<dbReference type="PANTHER" id="PTHR43326">
    <property type="entry name" value="METHIONYL-TRNA SYNTHETASE"/>
    <property type="match status" value="1"/>
</dbReference>
<keyword evidence="5 8" id="KW-0648">Protein biosynthesis</keyword>
<evidence type="ECO:0000256" key="4">
    <source>
        <dbReference type="ARBA" id="ARBA00022840"/>
    </source>
</evidence>
<dbReference type="InterPro" id="IPR014729">
    <property type="entry name" value="Rossmann-like_a/b/a_fold"/>
</dbReference>
<dbReference type="Gene3D" id="2.170.220.10">
    <property type="match status" value="1"/>
</dbReference>
<comment type="caution">
    <text evidence="10">The sequence shown here is derived from an EMBL/GenBank/DDBJ whole genome shotgun (WGS) entry which is preliminary data.</text>
</comment>
<gene>
    <name evidence="10" type="ORF">B5M09_008776</name>
</gene>
<comment type="similarity">
    <text evidence="8">Belongs to the class-I aminoacyl-tRNA synthetase family.</text>
</comment>
<dbReference type="PANTHER" id="PTHR43326:SF1">
    <property type="entry name" value="METHIONINE--TRNA LIGASE, MITOCHONDRIAL"/>
    <property type="match status" value="1"/>
</dbReference>
<dbReference type="GO" id="GO:0006431">
    <property type="term" value="P:methionyl-tRNA aminoacylation"/>
    <property type="evidence" value="ECO:0007669"/>
    <property type="project" value="InterPro"/>
</dbReference>
<dbReference type="FunFam" id="2.170.220.10:FF:000001">
    <property type="entry name" value="methionine--tRNA ligase, mitochondrial"/>
    <property type="match status" value="1"/>
</dbReference>
<evidence type="ECO:0000256" key="3">
    <source>
        <dbReference type="ARBA" id="ARBA00022741"/>
    </source>
</evidence>
<name>A0A3R7WUX7_APHAT</name>
<evidence type="ECO:0000256" key="8">
    <source>
        <dbReference type="RuleBase" id="RU363039"/>
    </source>
</evidence>
<dbReference type="Gene3D" id="1.10.730.10">
    <property type="entry name" value="Isoleucyl-tRNA Synthetase, Domain 1"/>
    <property type="match status" value="1"/>
</dbReference>
<dbReference type="GO" id="GO:0005739">
    <property type="term" value="C:mitochondrion"/>
    <property type="evidence" value="ECO:0007669"/>
    <property type="project" value="UniProtKB-ARBA"/>
</dbReference>